<dbReference type="Pfam" id="PF03577">
    <property type="entry name" value="Peptidase_C69"/>
    <property type="match status" value="1"/>
</dbReference>
<comment type="catalytic activity">
    <reaction evidence="1">
        <text>an L-aminoacyl-L-amino acid + H2O = 2 an L-alpha-amino acid</text>
        <dbReference type="Rhea" id="RHEA:48940"/>
        <dbReference type="ChEBI" id="CHEBI:15377"/>
        <dbReference type="ChEBI" id="CHEBI:59869"/>
        <dbReference type="ChEBI" id="CHEBI:77460"/>
    </reaction>
</comment>
<keyword evidence="1" id="KW-0224">Dipeptidase</keyword>
<keyword evidence="1" id="KW-0645">Protease</keyword>
<feature type="region of interest" description="Disordered" evidence="2">
    <location>
        <begin position="1"/>
        <end position="33"/>
    </location>
</feature>
<dbReference type="Proteomes" id="UP000265581">
    <property type="component" value="Unassembled WGS sequence"/>
</dbReference>
<dbReference type="InterPro" id="IPR005322">
    <property type="entry name" value="Peptidase_C69"/>
</dbReference>
<dbReference type="GO" id="GO:0070004">
    <property type="term" value="F:cysteine-type exopeptidase activity"/>
    <property type="evidence" value="ECO:0007669"/>
    <property type="project" value="InterPro"/>
</dbReference>
<comment type="similarity">
    <text evidence="1">Belongs to the peptidase C69 family.</text>
</comment>
<dbReference type="RefSeq" id="WP_119704153.1">
    <property type="nucleotide sequence ID" value="NZ_JBHSOI010000001.1"/>
</dbReference>
<dbReference type="GO" id="GO:0006508">
    <property type="term" value="P:proteolysis"/>
    <property type="evidence" value="ECO:0007669"/>
    <property type="project" value="UniProtKB-KW"/>
</dbReference>
<dbReference type="OrthoDB" id="5147328at2"/>
<evidence type="ECO:0000313" key="3">
    <source>
        <dbReference type="EMBL" id="REK74044.1"/>
    </source>
</evidence>
<name>A0A371PDR1_9ACTN</name>
<dbReference type="GO" id="GO:0016805">
    <property type="term" value="F:dipeptidase activity"/>
    <property type="evidence" value="ECO:0007669"/>
    <property type="project" value="UniProtKB-KW"/>
</dbReference>
<dbReference type="PANTHER" id="PTHR12994">
    <property type="entry name" value="SECERNIN"/>
    <property type="match status" value="1"/>
</dbReference>
<evidence type="ECO:0000256" key="1">
    <source>
        <dbReference type="RuleBase" id="RU364089"/>
    </source>
</evidence>
<accession>A0A371PDR1</accession>
<dbReference type="AlphaFoldDB" id="A0A371PDR1"/>
<dbReference type="Gene3D" id="3.60.60.10">
    <property type="entry name" value="Penicillin V Acylase, Chain A"/>
    <property type="match status" value="1"/>
</dbReference>
<gene>
    <name evidence="3" type="ORF">DX116_06120</name>
</gene>
<evidence type="ECO:0000256" key="2">
    <source>
        <dbReference type="SAM" id="MobiDB-lite"/>
    </source>
</evidence>
<protein>
    <recommendedName>
        <fullName evidence="1">Dipeptidase</fullName>
        <ecNumber evidence="1">3.4.-.-</ecNumber>
    </recommendedName>
</protein>
<organism evidence="3 4">
    <name type="scientific">Aeromicrobium endophyticum</name>
    <dbReference type="NCBI Taxonomy" id="2292704"/>
    <lineage>
        <taxon>Bacteria</taxon>
        <taxon>Bacillati</taxon>
        <taxon>Actinomycetota</taxon>
        <taxon>Actinomycetes</taxon>
        <taxon>Propionibacteriales</taxon>
        <taxon>Nocardioidaceae</taxon>
        <taxon>Aeromicrobium</taxon>
    </lineage>
</organism>
<dbReference type="EC" id="3.4.-.-" evidence="1"/>
<keyword evidence="1" id="KW-0378">Hydrolase</keyword>
<evidence type="ECO:0000313" key="4">
    <source>
        <dbReference type="Proteomes" id="UP000265581"/>
    </source>
</evidence>
<comment type="caution">
    <text evidence="3">The sequence shown here is derived from an EMBL/GenBank/DDBJ whole genome shotgun (WGS) entry which is preliminary data.</text>
</comment>
<reference evidence="3 4" key="1">
    <citation type="submission" date="2018-08" db="EMBL/GenBank/DDBJ databases">
        <title>Aeromicrobium sp. M2KJ-4, whole genome shotgun sequence.</title>
        <authorList>
            <person name="Tuo L."/>
        </authorList>
    </citation>
    <scope>NUCLEOTIDE SEQUENCE [LARGE SCALE GENOMIC DNA]</scope>
    <source>
        <strain evidence="3 4">M2KJ-4</strain>
    </source>
</reference>
<dbReference type="PANTHER" id="PTHR12994:SF17">
    <property type="entry name" value="LD30995P"/>
    <property type="match status" value="1"/>
</dbReference>
<dbReference type="EMBL" id="QUBR01000001">
    <property type="protein sequence ID" value="REK74044.1"/>
    <property type="molecule type" value="Genomic_DNA"/>
</dbReference>
<sequence>MTDSTASGSVLFGKNSDRPAGETQPLRSEPARDAGGPLQLAYVTIDDAPAYAHVGSAPFWCWGYEIGVNEHRVAIGNEAVFTRPWADAVAAEKKEMGPVPGLLGMELVRLGLERGRSARAAVDVMTDLLARHGQWGAAMVGASHADGSYDNSFIVADPHEAWIVETAGREWAARRLTSGVESISNELTIRQDADLVSDGLLDLALQSAGWDEGWGGLDVAEALTDPQTPLQVSHIRRRRSHQLLTDAAERGGVSVDDAKMVLRDHLEGSFLGGPSRDASRPDFHTLCMHEHPSGFTWGNTAASMIVELHDDPDRPVTIWWSPVTPCTGVYLPVYVGAELPPSTLLPARSGSADPRDHTQPVHDPESLWWQWQLLLDAAKDPVTRDFTGRAAILREAFDRLEDEWTRVTVDPDDLAGFSARCVAQARTAALAVLHELGADLDAPLDPRWATSPT</sequence>
<keyword evidence="4" id="KW-1185">Reference proteome</keyword>
<proteinExistence type="inferred from homology"/>